<evidence type="ECO:0000313" key="2">
    <source>
        <dbReference type="Proteomes" id="UP000829447"/>
    </source>
</evidence>
<organism evidence="1 2">
    <name type="scientific">Pangasianodon gigas</name>
    <name type="common">Mekong giant catfish</name>
    <name type="synonym">Pangasius gigas</name>
    <dbReference type="NCBI Taxonomy" id="30993"/>
    <lineage>
        <taxon>Eukaryota</taxon>
        <taxon>Metazoa</taxon>
        <taxon>Chordata</taxon>
        <taxon>Craniata</taxon>
        <taxon>Vertebrata</taxon>
        <taxon>Euteleostomi</taxon>
        <taxon>Actinopterygii</taxon>
        <taxon>Neopterygii</taxon>
        <taxon>Teleostei</taxon>
        <taxon>Ostariophysi</taxon>
        <taxon>Siluriformes</taxon>
        <taxon>Pangasiidae</taxon>
        <taxon>Pangasianodon</taxon>
    </lineage>
</organism>
<keyword evidence="2" id="KW-1185">Reference proteome</keyword>
<comment type="caution">
    <text evidence="1">The sequence shown here is derived from an EMBL/GenBank/DDBJ whole genome shotgun (WGS) entry which is preliminary data.</text>
</comment>
<proteinExistence type="predicted"/>
<dbReference type="Proteomes" id="UP000829447">
    <property type="component" value="Linkage Group LG17"/>
</dbReference>
<reference evidence="1 2" key="1">
    <citation type="journal article" date="2022" name="bioRxiv">
        <title>An ancient truncated duplication of the anti-Mullerian hormone receptor type 2 gene is a potential conserved master sex determinant in the Pangasiidae catfish family.</title>
        <authorList>
            <person name="Wen M."/>
            <person name="Pan Q."/>
            <person name="Jouanno E."/>
            <person name="Montfort J."/>
            <person name="Zahm M."/>
            <person name="Cabau C."/>
            <person name="Klopp C."/>
            <person name="Iampietro C."/>
            <person name="Roques C."/>
            <person name="Bouchez O."/>
            <person name="Castinel A."/>
            <person name="Donnadieu C."/>
            <person name="Parrinello H."/>
            <person name="Poncet C."/>
            <person name="Belmonte E."/>
            <person name="Gautier V."/>
            <person name="Avarre J.-C."/>
            <person name="Dugue R."/>
            <person name="Gustiano R."/>
            <person name="Ha T.T.T."/>
            <person name="Campet M."/>
            <person name="Sriphairoj K."/>
            <person name="Ribolli J."/>
            <person name="de Almeida F.L."/>
            <person name="Desvignes T."/>
            <person name="Postlethwait J.H."/>
            <person name="Bucao C.F."/>
            <person name="Robinson-Rechavi M."/>
            <person name="Bobe J."/>
            <person name="Herpin A."/>
            <person name="Guiguen Y."/>
        </authorList>
    </citation>
    <scope>NUCLEOTIDE SEQUENCE [LARGE SCALE GENOMIC DNA]</scope>
    <source>
        <strain evidence="1">YG-Dec2019</strain>
    </source>
</reference>
<accession>A0ACC5XAJ3</accession>
<sequence length="410" mass="45628">MQLFSTPNKSVLHTLFEIYTLLWILSHGQSKIPDAHVTCIYSEDCILPCTFPPSTEEVVFQWYKQGTLIYSFLEDEDESVNSNISVFTDEVSHGNASLLLEDSSIKNRGRYKCVVNTTKAVQESDVIVKVEAPISGIAIGVSPTEHVQCSSHGVYPAPLLKWSTEPSFAPTSLQAVTRISADSNDLYSIESTLKKMSTNSTLTYICSITSKYSSQSWRASLLQTEMTVNYGQHLVIPCMAPKNLKNHTLTWTFISMNTHTDILTYYSQTHRIKNHWDGQAELDLNKALMGDGSLYLNSLGSKHSGIYICTFTGSQAKHIVQTLVKISASKAVSQTGNGGSKLWVLAIIVAALLLLCVIFYIYRKFKVGKSKHSWQDHHQDTEMQAMHEGHSVEELPAENKPLAQHSKGDS</sequence>
<dbReference type="EMBL" id="CM040470">
    <property type="protein sequence ID" value="MCI4388172.1"/>
    <property type="molecule type" value="Genomic_DNA"/>
</dbReference>
<protein>
    <submittedName>
        <fullName evidence="1">Uncharacterized protein</fullName>
    </submittedName>
</protein>
<gene>
    <name evidence="1" type="ORF">PGIGA_G00082540</name>
</gene>
<evidence type="ECO:0000313" key="1">
    <source>
        <dbReference type="EMBL" id="MCI4388172.1"/>
    </source>
</evidence>
<name>A0ACC5XAJ3_PANGG</name>